<reference evidence="1" key="1">
    <citation type="submission" date="2007-04" db="EMBL/GenBank/DDBJ databases">
        <authorList>
            <consortium name="The Broad Institute Genome Sequencing Platform"/>
            <person name="Birren B."/>
            <person name="Lander E."/>
            <person name="Galagan J."/>
            <person name="Nusbaum C."/>
            <person name="Devon K."/>
            <person name="Ma L.-J."/>
            <person name="Jaffe D."/>
            <person name="Butler J."/>
            <person name="Alvarez P."/>
            <person name="Gnerre S."/>
            <person name="Grabherr M."/>
            <person name="Kleber M."/>
            <person name="Mauceli E."/>
            <person name="Brockman W."/>
            <person name="MacCallum I.A."/>
            <person name="Young S."/>
            <person name="LaButti K."/>
            <person name="DeCaprio D."/>
            <person name="Crawford M."/>
            <person name="Koehrsen M."/>
            <person name="Engels R."/>
            <person name="Montgomery P."/>
            <person name="Pearson M."/>
            <person name="Howarth C."/>
            <person name="Larson L."/>
            <person name="White J."/>
            <person name="O'Leary S."/>
            <person name="Kodira C."/>
            <person name="Zeng Q."/>
            <person name="Yandava C."/>
            <person name="Alvarado L."/>
            <person name="Kistler C."/>
            <person name="Shim W.-B."/>
            <person name="Kang S."/>
            <person name="Woloshuk C."/>
        </authorList>
    </citation>
    <scope>NUCLEOTIDE SEQUENCE</scope>
    <source>
        <strain evidence="1">4287</strain>
    </source>
</reference>
<dbReference type="AlphaFoldDB" id="A0A0J9WB59"/>
<proteinExistence type="predicted"/>
<name>A0A0J9WB59_FUSO4</name>
<dbReference type="KEGG" id="fox:FOXG_22642"/>
<dbReference type="VEuPathDB" id="FungiDB:FOXG_22642"/>
<organism evidence="1 2">
    <name type="scientific">Fusarium oxysporum f. sp. lycopersici (strain 4287 / CBS 123668 / FGSC 9935 / NRRL 34936)</name>
    <name type="common">Fusarium vascular wilt of tomato</name>
    <dbReference type="NCBI Taxonomy" id="426428"/>
    <lineage>
        <taxon>Eukaryota</taxon>
        <taxon>Fungi</taxon>
        <taxon>Dikarya</taxon>
        <taxon>Ascomycota</taxon>
        <taxon>Pezizomycotina</taxon>
        <taxon>Sordariomycetes</taxon>
        <taxon>Hypocreomycetidae</taxon>
        <taxon>Hypocreales</taxon>
        <taxon>Nectriaceae</taxon>
        <taxon>Fusarium</taxon>
        <taxon>Fusarium oxysporum species complex</taxon>
    </lineage>
</organism>
<evidence type="ECO:0000313" key="2">
    <source>
        <dbReference type="Proteomes" id="UP000009097"/>
    </source>
</evidence>
<accession>A0A0J9WB59</accession>
<evidence type="ECO:0000313" key="1">
    <source>
        <dbReference type="EMBL" id="KNB19755.1"/>
    </source>
</evidence>
<dbReference type="RefSeq" id="XP_018257800.1">
    <property type="nucleotide sequence ID" value="XM_018403047.1"/>
</dbReference>
<dbReference type="GeneID" id="28963348"/>
<sequence>MRENRHLYTIIVGATDAGSHATVGKCMRGIRPG</sequence>
<protein>
    <submittedName>
        <fullName evidence="1">Uncharacterized protein</fullName>
    </submittedName>
</protein>
<dbReference type="Proteomes" id="UP000009097">
    <property type="component" value="Unassembled WGS sequence"/>
</dbReference>
<reference evidence="1" key="2">
    <citation type="journal article" date="2010" name="Nature">
        <title>Comparative genomics reveals mobile pathogenicity chromosomes in Fusarium.</title>
        <authorList>
            <person name="Ma L.J."/>
            <person name="van der Does H.C."/>
            <person name="Borkovich K.A."/>
            <person name="Coleman J.J."/>
            <person name="Daboussi M.J."/>
            <person name="Di Pietro A."/>
            <person name="Dufresne M."/>
            <person name="Freitag M."/>
            <person name="Grabherr M."/>
            <person name="Henrissat B."/>
            <person name="Houterman P.M."/>
            <person name="Kang S."/>
            <person name="Shim W.B."/>
            <person name="Woloshuk C."/>
            <person name="Xie X."/>
            <person name="Xu J.R."/>
            <person name="Antoniw J."/>
            <person name="Baker S.E."/>
            <person name="Bluhm B.H."/>
            <person name="Breakspear A."/>
            <person name="Brown D.W."/>
            <person name="Butchko R.A."/>
            <person name="Chapman S."/>
            <person name="Coulson R."/>
            <person name="Coutinho P.M."/>
            <person name="Danchin E.G."/>
            <person name="Diener A."/>
            <person name="Gale L.R."/>
            <person name="Gardiner D.M."/>
            <person name="Goff S."/>
            <person name="Hammond-Kosack K.E."/>
            <person name="Hilburn K."/>
            <person name="Hua-Van A."/>
            <person name="Jonkers W."/>
            <person name="Kazan K."/>
            <person name="Kodira C.D."/>
            <person name="Koehrsen M."/>
            <person name="Kumar L."/>
            <person name="Lee Y.H."/>
            <person name="Li L."/>
            <person name="Manners J.M."/>
            <person name="Miranda-Saavedra D."/>
            <person name="Mukherjee M."/>
            <person name="Park G."/>
            <person name="Park J."/>
            <person name="Park S.Y."/>
            <person name="Proctor R.H."/>
            <person name="Regev A."/>
            <person name="Ruiz-Roldan M.C."/>
            <person name="Sain D."/>
            <person name="Sakthikumar S."/>
            <person name="Sykes S."/>
            <person name="Schwartz D.C."/>
            <person name="Turgeon B.G."/>
            <person name="Wapinski I."/>
            <person name="Yoder O."/>
            <person name="Young S."/>
            <person name="Zeng Q."/>
            <person name="Zhou S."/>
            <person name="Galagan J."/>
            <person name="Cuomo C.A."/>
            <person name="Kistler H.C."/>
            <person name="Rep M."/>
        </authorList>
    </citation>
    <scope>NUCLEOTIDE SEQUENCE [LARGE SCALE GENOMIC DNA]</scope>
    <source>
        <strain evidence="1">4287</strain>
    </source>
</reference>
<gene>
    <name evidence="1" type="ORF">FOXG_22642</name>
</gene>
<dbReference type="EMBL" id="DS231735">
    <property type="protein sequence ID" value="KNB19755.1"/>
    <property type="molecule type" value="Genomic_DNA"/>
</dbReference>